<keyword evidence="3" id="KW-1185">Reference proteome</keyword>
<feature type="compositionally biased region" description="Polar residues" evidence="1">
    <location>
        <begin position="264"/>
        <end position="285"/>
    </location>
</feature>
<evidence type="ECO:0000313" key="2">
    <source>
        <dbReference type="EMBL" id="EJK65430.1"/>
    </source>
</evidence>
<dbReference type="Proteomes" id="UP000266841">
    <property type="component" value="Unassembled WGS sequence"/>
</dbReference>
<accession>K0SJA0</accession>
<protein>
    <submittedName>
        <fullName evidence="2">Uncharacterized protein</fullName>
    </submittedName>
</protein>
<comment type="caution">
    <text evidence="2">The sequence shown here is derived from an EMBL/GenBank/DDBJ whole genome shotgun (WGS) entry which is preliminary data.</text>
</comment>
<proteinExistence type="predicted"/>
<organism evidence="2 3">
    <name type="scientific">Thalassiosira oceanica</name>
    <name type="common">Marine diatom</name>
    <dbReference type="NCBI Taxonomy" id="159749"/>
    <lineage>
        <taxon>Eukaryota</taxon>
        <taxon>Sar</taxon>
        <taxon>Stramenopiles</taxon>
        <taxon>Ochrophyta</taxon>
        <taxon>Bacillariophyta</taxon>
        <taxon>Coscinodiscophyceae</taxon>
        <taxon>Thalassiosirophycidae</taxon>
        <taxon>Thalassiosirales</taxon>
        <taxon>Thalassiosiraceae</taxon>
        <taxon>Thalassiosira</taxon>
    </lineage>
</organism>
<gene>
    <name evidence="2" type="ORF">THAOC_13709</name>
</gene>
<feature type="compositionally biased region" description="Basic and acidic residues" evidence="1">
    <location>
        <begin position="318"/>
        <end position="328"/>
    </location>
</feature>
<evidence type="ECO:0000313" key="3">
    <source>
        <dbReference type="Proteomes" id="UP000266841"/>
    </source>
</evidence>
<dbReference type="AlphaFoldDB" id="K0SJA0"/>
<reference evidence="2 3" key="1">
    <citation type="journal article" date="2012" name="Genome Biol.">
        <title>Genome and low-iron response of an oceanic diatom adapted to chronic iron limitation.</title>
        <authorList>
            <person name="Lommer M."/>
            <person name="Specht M."/>
            <person name="Roy A.S."/>
            <person name="Kraemer L."/>
            <person name="Andreson R."/>
            <person name="Gutowska M.A."/>
            <person name="Wolf J."/>
            <person name="Bergner S.V."/>
            <person name="Schilhabel M.B."/>
            <person name="Klostermeier U.C."/>
            <person name="Beiko R.G."/>
            <person name="Rosenstiel P."/>
            <person name="Hippler M."/>
            <person name="Laroche J."/>
        </authorList>
    </citation>
    <scope>NUCLEOTIDE SEQUENCE [LARGE SCALE GENOMIC DNA]</scope>
    <source>
        <strain evidence="2 3">CCMP1005</strain>
    </source>
</reference>
<evidence type="ECO:0000256" key="1">
    <source>
        <dbReference type="SAM" id="MobiDB-lite"/>
    </source>
</evidence>
<feature type="region of interest" description="Disordered" evidence="1">
    <location>
        <begin position="264"/>
        <end position="328"/>
    </location>
</feature>
<sequence>MMFCGACERLLPDDAFSVEQRGLRRSIRRCIACVAAGNQLVLMKRGTTRDDDICSVCQLPLPIEETEYRVPASDQGGSFSEGLKAKFSPYWIESAANVAVAVPPVAGLPGMSLGAQICPVTHPKKVAFAAGVPCSSWRMQEGRLRDCLLTAHNAGDSSRNDKAIDSLRKQELSSRLEDAECARHRPLESQVGPRLGEVESKRSVRQCARRACPVEKSWDRMWDGSNFRKSFLSLFARLVYGPVAGTLLIISSSNFLDTNFLDTGGNPHTHSPTTRKGTDGTPSRSRQAREPLAYGAAAPRLWTREETDEAGLSNTERTINKERSGTIG</sequence>
<name>K0SJA0_THAOC</name>
<dbReference type="EMBL" id="AGNL01015833">
    <property type="protein sequence ID" value="EJK65430.1"/>
    <property type="molecule type" value="Genomic_DNA"/>
</dbReference>